<gene>
    <name evidence="8" type="ORF">SAMN05192563_10577</name>
</gene>
<dbReference type="RefSeq" id="WP_208620814.1">
    <property type="nucleotide sequence ID" value="NZ_FPBH01000057.1"/>
</dbReference>
<dbReference type="PANTHER" id="PTHR43124">
    <property type="entry name" value="PURINE EFFLUX PUMP PBUE"/>
    <property type="match status" value="1"/>
</dbReference>
<evidence type="ECO:0000256" key="1">
    <source>
        <dbReference type="ARBA" id="ARBA00004651"/>
    </source>
</evidence>
<evidence type="ECO:0000256" key="3">
    <source>
        <dbReference type="ARBA" id="ARBA00022692"/>
    </source>
</evidence>
<dbReference type="Gene3D" id="1.20.1720.10">
    <property type="entry name" value="Multidrug resistance protein D"/>
    <property type="match status" value="1"/>
</dbReference>
<dbReference type="Pfam" id="PF07690">
    <property type="entry name" value="MFS_1"/>
    <property type="match status" value="1"/>
</dbReference>
<dbReference type="InterPro" id="IPR020846">
    <property type="entry name" value="MFS_dom"/>
</dbReference>
<dbReference type="SUPFAM" id="SSF103473">
    <property type="entry name" value="MFS general substrate transporter"/>
    <property type="match status" value="1"/>
</dbReference>
<dbReference type="AlphaFoldDB" id="A0A1I7ERF7"/>
<protein>
    <recommendedName>
        <fullName evidence="7">Major facilitator superfamily (MFS) profile domain-containing protein</fullName>
    </recommendedName>
</protein>
<feature type="transmembrane region" description="Helical" evidence="6">
    <location>
        <begin position="50"/>
        <end position="67"/>
    </location>
</feature>
<keyword evidence="2" id="KW-1003">Cell membrane</keyword>
<evidence type="ECO:0000259" key="7">
    <source>
        <dbReference type="PROSITE" id="PS50850"/>
    </source>
</evidence>
<evidence type="ECO:0000313" key="9">
    <source>
        <dbReference type="Proteomes" id="UP000198844"/>
    </source>
</evidence>
<dbReference type="PROSITE" id="PS50850">
    <property type="entry name" value="MFS"/>
    <property type="match status" value="1"/>
</dbReference>
<dbReference type="InterPro" id="IPR011701">
    <property type="entry name" value="MFS"/>
</dbReference>
<dbReference type="PANTHER" id="PTHR43124:SF10">
    <property type="entry name" value="PURINE EFFLUX PUMP PBUE"/>
    <property type="match status" value="1"/>
</dbReference>
<sequence>MITGLLPDIAADLHTSIVATGQLVTVFALAYALSSPVLATLTGALHRRTLMILSLSAFTVANIIAWLPRAIGN</sequence>
<name>A0A1I7ERF7_9BURK</name>
<dbReference type="EMBL" id="FPBH01000057">
    <property type="protein sequence ID" value="SFU26496.1"/>
    <property type="molecule type" value="Genomic_DNA"/>
</dbReference>
<feature type="domain" description="Major facilitator superfamily (MFS) profile" evidence="7">
    <location>
        <begin position="1"/>
        <end position="73"/>
    </location>
</feature>
<evidence type="ECO:0000256" key="6">
    <source>
        <dbReference type="SAM" id="Phobius"/>
    </source>
</evidence>
<reference evidence="8 9" key="1">
    <citation type="submission" date="2016-10" db="EMBL/GenBank/DDBJ databases">
        <authorList>
            <person name="de Groot N.N."/>
        </authorList>
    </citation>
    <scope>NUCLEOTIDE SEQUENCE [LARGE SCALE GENOMIC DNA]</scope>
    <source>
        <strain evidence="8 9">LMG 27731</strain>
    </source>
</reference>
<keyword evidence="3 6" id="KW-0812">Transmembrane</keyword>
<feature type="transmembrane region" description="Helical" evidence="6">
    <location>
        <begin position="16"/>
        <end position="38"/>
    </location>
</feature>
<evidence type="ECO:0000256" key="2">
    <source>
        <dbReference type="ARBA" id="ARBA00022475"/>
    </source>
</evidence>
<dbReference type="Proteomes" id="UP000198844">
    <property type="component" value="Unassembled WGS sequence"/>
</dbReference>
<proteinExistence type="predicted"/>
<keyword evidence="4 6" id="KW-1133">Transmembrane helix</keyword>
<accession>A0A1I7ERF7</accession>
<keyword evidence="5 6" id="KW-0472">Membrane</keyword>
<evidence type="ECO:0000256" key="5">
    <source>
        <dbReference type="ARBA" id="ARBA00023136"/>
    </source>
</evidence>
<comment type="subcellular location">
    <subcellularLocation>
        <location evidence="1">Cell membrane</location>
        <topology evidence="1">Multi-pass membrane protein</topology>
    </subcellularLocation>
</comment>
<dbReference type="InterPro" id="IPR050189">
    <property type="entry name" value="MFS_Efflux_Transporters"/>
</dbReference>
<evidence type="ECO:0000313" key="8">
    <source>
        <dbReference type="EMBL" id="SFU26496.1"/>
    </source>
</evidence>
<dbReference type="InterPro" id="IPR036259">
    <property type="entry name" value="MFS_trans_sf"/>
</dbReference>
<dbReference type="GO" id="GO:0005886">
    <property type="term" value="C:plasma membrane"/>
    <property type="evidence" value="ECO:0007669"/>
    <property type="project" value="UniProtKB-SubCell"/>
</dbReference>
<evidence type="ECO:0000256" key="4">
    <source>
        <dbReference type="ARBA" id="ARBA00022989"/>
    </source>
</evidence>
<dbReference type="GO" id="GO:0022857">
    <property type="term" value="F:transmembrane transporter activity"/>
    <property type="evidence" value="ECO:0007669"/>
    <property type="project" value="InterPro"/>
</dbReference>
<organism evidence="8 9">
    <name type="scientific">Paraburkholderia aspalathi</name>
    <dbReference type="NCBI Taxonomy" id="1324617"/>
    <lineage>
        <taxon>Bacteria</taxon>
        <taxon>Pseudomonadati</taxon>
        <taxon>Pseudomonadota</taxon>
        <taxon>Betaproteobacteria</taxon>
        <taxon>Burkholderiales</taxon>
        <taxon>Burkholderiaceae</taxon>
        <taxon>Paraburkholderia</taxon>
    </lineage>
</organism>